<sequence>APVVSCGTPEELESITFNWDPVVGATGYELDFSDGNSATLTAAETSFTVSGLDPGTTLTISIYATGTGPCPDGPTTTLECSTAPCPPGLAMATTPDTEFCNGQDTDLLPLSATLTAGTPQGSFTWSGPGVVVNNGNFFFDPTAVGPGVHVLTVAYDGPSICDSQDEVTMTIFELPLAGLDPTPAQVCAGTAIDVSLADPVDAGTTYVWDWDGGIPTDLGNQTYSVRWDTPGTKIVTVTATAECTVSNQFTIEVTPTLAAPVPFCARQDLDGVLFEWPLVPEAILGYQVSVNGGPFGATQAENSFFIGGLGFGETVSIRVRSVRSGTTCDLSPASADVACSARLCPQVTFAPAAAQTEFCADATTRVTLMANLSGADGSGVTTWTGPGVIANNDGSFSFDPSVAGIGQHLLRVSYVQEALCSYEDVLLVEVFALPAADFSVSDDLICAATNTALAVLGTVDPQATYTWDFAGAAVTDNGNQRYDLRWPLAGTYAVSLTVTANGCATTTSQMVTVEMPVSAGTAAQDALERCVGTTEMVDLSSRLTGADAGGVWSVVTGSGVPNGSLDPATGQFNPAGLAPGNYRFAYTVEGGSCPDATAEVSLRLLAAPVANAGQGQTLTCNTGMVTLNGSASEMGPGYTYLWTSADPNVVIMDADQLLIDVGQPGVYRLEVTNAIGCSAFSEVTVDSETEAPVMEVEISQISCFQADDGAILVTGVNGGRPPYRFLLNGEERGQTTLFGGLMPQQYDLQVIDANGCFSNILLDLTQPEELTIRLRFPGDSASVNYGEEIFITASINGGNAIDTLLWQPDSLKTDGETAGISFVARETQMISVTVVDELGCRATDRQMLLVRKDRPVYFPTAFSPNGDNINDIFFINGDLDEVESIQDFAIYDRWGEAVFTANLAPTADGSLGGFLPNDPAFGWDGFHKGRVMNPQVFVYSATVRFRDGETVVYKGDFVLLR</sequence>
<dbReference type="CDD" id="cd00063">
    <property type="entry name" value="FN3"/>
    <property type="match status" value="1"/>
</dbReference>
<dbReference type="InterPro" id="IPR013783">
    <property type="entry name" value="Ig-like_fold"/>
</dbReference>
<comment type="caution">
    <text evidence="3">The sequence shown here is derived from an EMBL/GenBank/DDBJ whole genome shotgun (WGS) entry which is preliminary data.</text>
</comment>
<dbReference type="SUPFAM" id="SSF49299">
    <property type="entry name" value="PKD domain"/>
    <property type="match status" value="2"/>
</dbReference>
<dbReference type="PROSITE" id="PS50093">
    <property type="entry name" value="PKD"/>
    <property type="match status" value="1"/>
</dbReference>
<dbReference type="InterPro" id="IPR000601">
    <property type="entry name" value="PKD_dom"/>
</dbReference>
<dbReference type="InterPro" id="IPR036116">
    <property type="entry name" value="FN3_sf"/>
</dbReference>
<name>A0A923PF72_9BACT</name>
<reference evidence="3" key="1">
    <citation type="submission" date="2020-08" db="EMBL/GenBank/DDBJ databases">
        <title>Lewinella bacteria from marine environments.</title>
        <authorList>
            <person name="Zhong Y."/>
        </authorList>
    </citation>
    <scope>NUCLEOTIDE SEQUENCE</scope>
    <source>
        <strain evidence="3">KCTC 42187</strain>
    </source>
</reference>
<evidence type="ECO:0000313" key="4">
    <source>
        <dbReference type="Proteomes" id="UP000650081"/>
    </source>
</evidence>
<dbReference type="PROSITE" id="PS50853">
    <property type="entry name" value="FN3"/>
    <property type="match status" value="1"/>
</dbReference>
<dbReference type="InterPro" id="IPR035986">
    <property type="entry name" value="PKD_dom_sf"/>
</dbReference>
<feature type="non-terminal residue" evidence="3">
    <location>
        <position position="1"/>
    </location>
</feature>
<dbReference type="InterPro" id="IPR003961">
    <property type="entry name" value="FN3_dom"/>
</dbReference>
<dbReference type="Pfam" id="PF00041">
    <property type="entry name" value="fn3"/>
    <property type="match status" value="1"/>
</dbReference>
<evidence type="ECO:0000313" key="3">
    <source>
        <dbReference type="EMBL" id="MBC6992970.1"/>
    </source>
</evidence>
<keyword evidence="4" id="KW-1185">Reference proteome</keyword>
<accession>A0A923PF72</accession>
<evidence type="ECO:0000259" key="2">
    <source>
        <dbReference type="PROSITE" id="PS50853"/>
    </source>
</evidence>
<dbReference type="SUPFAM" id="SSF49265">
    <property type="entry name" value="Fibronectin type III"/>
    <property type="match status" value="1"/>
</dbReference>
<dbReference type="EMBL" id="JACSIT010000045">
    <property type="protein sequence ID" value="MBC6992970.1"/>
    <property type="molecule type" value="Genomic_DNA"/>
</dbReference>
<evidence type="ECO:0000259" key="1">
    <source>
        <dbReference type="PROSITE" id="PS50093"/>
    </source>
</evidence>
<dbReference type="AlphaFoldDB" id="A0A923PF72"/>
<feature type="domain" description="PKD" evidence="1">
    <location>
        <begin position="457"/>
        <end position="520"/>
    </location>
</feature>
<dbReference type="Pfam" id="PF13585">
    <property type="entry name" value="CHU_C"/>
    <property type="match status" value="1"/>
</dbReference>
<feature type="domain" description="Fibronectin type-III" evidence="2">
    <location>
        <begin position="1"/>
        <end position="88"/>
    </location>
</feature>
<dbReference type="CDD" id="cd00146">
    <property type="entry name" value="PKD"/>
    <property type="match status" value="1"/>
</dbReference>
<protein>
    <submittedName>
        <fullName evidence="3">Gliding motility-associated C-terminal domain-containing protein</fullName>
    </submittedName>
</protein>
<gene>
    <name evidence="3" type="ORF">H9S92_02225</name>
</gene>
<dbReference type="Proteomes" id="UP000650081">
    <property type="component" value="Unassembled WGS sequence"/>
</dbReference>
<organism evidence="3 4">
    <name type="scientific">Neolewinella lacunae</name>
    <dbReference type="NCBI Taxonomy" id="1517758"/>
    <lineage>
        <taxon>Bacteria</taxon>
        <taxon>Pseudomonadati</taxon>
        <taxon>Bacteroidota</taxon>
        <taxon>Saprospiria</taxon>
        <taxon>Saprospirales</taxon>
        <taxon>Lewinellaceae</taxon>
        <taxon>Neolewinella</taxon>
    </lineage>
</organism>
<proteinExistence type="predicted"/>
<dbReference type="RefSeq" id="WP_187465098.1">
    <property type="nucleotide sequence ID" value="NZ_JACSIT010000045.1"/>
</dbReference>
<dbReference type="Gene3D" id="2.60.40.10">
    <property type="entry name" value="Immunoglobulins"/>
    <property type="match status" value="4"/>
</dbReference>